<dbReference type="AlphaFoldDB" id="A0A1H8LS76"/>
<evidence type="ECO:0000313" key="1">
    <source>
        <dbReference type="EMBL" id="SEO07954.1"/>
    </source>
</evidence>
<proteinExistence type="predicted"/>
<dbReference type="Proteomes" id="UP000198942">
    <property type="component" value="Unassembled WGS sequence"/>
</dbReference>
<dbReference type="STRING" id="551995.SAMN05192574_105226"/>
<accession>A0A1H8LS76</accession>
<keyword evidence="2" id="KW-1185">Reference proteome</keyword>
<organism evidence="1 2">
    <name type="scientific">Mucilaginibacter gossypiicola</name>
    <dbReference type="NCBI Taxonomy" id="551995"/>
    <lineage>
        <taxon>Bacteria</taxon>
        <taxon>Pseudomonadati</taxon>
        <taxon>Bacteroidota</taxon>
        <taxon>Sphingobacteriia</taxon>
        <taxon>Sphingobacteriales</taxon>
        <taxon>Sphingobacteriaceae</taxon>
        <taxon>Mucilaginibacter</taxon>
    </lineage>
</organism>
<dbReference type="RefSeq" id="WP_091212076.1">
    <property type="nucleotide sequence ID" value="NZ_FOCL01000005.1"/>
</dbReference>
<evidence type="ECO:0000313" key="2">
    <source>
        <dbReference type="Proteomes" id="UP000198942"/>
    </source>
</evidence>
<gene>
    <name evidence="1" type="ORF">SAMN05192574_105226</name>
</gene>
<protein>
    <submittedName>
        <fullName evidence="1">Uncharacterized protein</fullName>
    </submittedName>
</protein>
<sequence>MESLSVIRKFYKKVGRNTRCGSRTGQPAAERTAGNVRHGFLKHRFLSFTGYNLPNRDKSEAEFFRSVKNLCDLYGLTEPDVSGLPFPENISAAHAELSEKLQEARGFGCYIMEDEKRRASLTTAKRYDTGYNLYYIPVRPMARIGEKPELKPLYNMMAMLLAYLLQVTKVSYYRDYGYVSSCYESIEEWINEEEGGDDGYHGAQIAELAEMKSFGDSFLHVLKKPFHKADFERAIAAYRKSACCEARPLEVAMEFQKLINDYPKRSLYDSIPAGYYGFNEFGVIDADQYLSFYWGGSDELNEVFFDMVNNDLQESGEQVEPVSLQWFDKPQEAEKHRFDFEPRLFPLLIELNNYLYEYDYAKKHH</sequence>
<dbReference type="OrthoDB" id="917674at2"/>
<reference evidence="2" key="1">
    <citation type="submission" date="2016-10" db="EMBL/GenBank/DDBJ databases">
        <authorList>
            <person name="Varghese N."/>
            <person name="Submissions S."/>
        </authorList>
    </citation>
    <scope>NUCLEOTIDE SEQUENCE [LARGE SCALE GENOMIC DNA]</scope>
    <source>
        <strain evidence="2">Gh-48</strain>
    </source>
</reference>
<dbReference type="EMBL" id="FOCL01000005">
    <property type="protein sequence ID" value="SEO07954.1"/>
    <property type="molecule type" value="Genomic_DNA"/>
</dbReference>
<name>A0A1H8LS76_9SPHI</name>